<accession>A0AAQ3L5N5</accession>
<protein>
    <recommendedName>
        <fullName evidence="3">Cache domain-containing protein</fullName>
    </recommendedName>
</protein>
<dbReference type="AlphaFoldDB" id="A0AAQ3L5N5"/>
<dbReference type="KEGG" id="puo:RZN69_14835"/>
<evidence type="ECO:0000313" key="2">
    <source>
        <dbReference type="Proteomes" id="UP001304300"/>
    </source>
</evidence>
<dbReference type="Pfam" id="PF22673">
    <property type="entry name" value="MCP-like_PDC_1"/>
    <property type="match status" value="1"/>
</dbReference>
<name>A0AAQ3L5N5_9BACT</name>
<evidence type="ECO:0008006" key="3">
    <source>
        <dbReference type="Google" id="ProtNLM"/>
    </source>
</evidence>
<proteinExistence type="predicted"/>
<keyword evidence="2" id="KW-1185">Reference proteome</keyword>
<organism evidence="1 2">
    <name type="scientific">Rubellicoccus peritrichatus</name>
    <dbReference type="NCBI Taxonomy" id="3080537"/>
    <lineage>
        <taxon>Bacteria</taxon>
        <taxon>Pseudomonadati</taxon>
        <taxon>Verrucomicrobiota</taxon>
        <taxon>Opitutia</taxon>
        <taxon>Puniceicoccales</taxon>
        <taxon>Cerasicoccaceae</taxon>
        <taxon>Rubellicoccus</taxon>
    </lineage>
</organism>
<dbReference type="Gene3D" id="3.30.450.20">
    <property type="entry name" value="PAS domain"/>
    <property type="match status" value="1"/>
</dbReference>
<reference evidence="1 2" key="1">
    <citation type="submission" date="2023-10" db="EMBL/GenBank/DDBJ databases">
        <title>Rubellicoccus peritrichatus gen. nov., sp. nov., isolated from an algae of coral reef tank.</title>
        <authorList>
            <person name="Luo J."/>
        </authorList>
    </citation>
    <scope>NUCLEOTIDE SEQUENCE [LARGE SCALE GENOMIC DNA]</scope>
    <source>
        <strain evidence="1 2">CR14</strain>
    </source>
</reference>
<sequence>MEALALLAADRINGVFVDVSNSIQAVGKEYQLLAESTQPSLTKSEKEAWVARGMTKGPVTVFRTWAADASTPKFEADFAGLYNLSEQSLSDKRISQLQRFEQLIPVFRTAYESFDFSWVYLTTTDNMLLIYPFMTPKDAANTVPPTEKVFYKCADFKGRKVGWSQPYLDLAGAGMMVTASYPIYSQDKLLGVASRDITLQQLANSVLDHLVRGGVQSAFIISKQGRVIDASDAKLKNEIANVSSGAKNAHLYYRSKKKLPENGINSQYDWVNQLTDEVISRTKLRSASGFDTFKMDERQVLTAEIESTGWFVVLVLPHSR</sequence>
<dbReference type="Proteomes" id="UP001304300">
    <property type="component" value="Chromosome"/>
</dbReference>
<evidence type="ECO:0000313" key="1">
    <source>
        <dbReference type="EMBL" id="WOO39899.1"/>
    </source>
</evidence>
<dbReference type="RefSeq" id="WP_317831946.1">
    <property type="nucleotide sequence ID" value="NZ_CP136920.1"/>
</dbReference>
<dbReference type="EMBL" id="CP136920">
    <property type="protein sequence ID" value="WOO39899.1"/>
    <property type="molecule type" value="Genomic_DNA"/>
</dbReference>
<gene>
    <name evidence="1" type="ORF">RZN69_14835</name>
</gene>